<dbReference type="InterPro" id="IPR038555">
    <property type="entry name" value="Zincin_1_sf"/>
</dbReference>
<dbReference type="OrthoDB" id="9806895at2"/>
<dbReference type="EMBL" id="PYGA01000029">
    <property type="protein sequence ID" value="PSK88750.1"/>
    <property type="molecule type" value="Genomic_DNA"/>
</dbReference>
<comment type="caution">
    <text evidence="1">The sequence shown here is derived from an EMBL/GenBank/DDBJ whole genome shotgun (WGS) entry which is preliminary data.</text>
</comment>
<accession>A0A2P8CUV8</accession>
<dbReference type="InterPro" id="IPR010428">
    <property type="entry name" value="Zincin_1"/>
</dbReference>
<protein>
    <submittedName>
        <fullName evidence="1">Putative Zn-dependent protease with MMP-like domain</fullName>
    </submittedName>
</protein>
<keyword evidence="2" id="KW-1185">Reference proteome</keyword>
<dbReference type="Proteomes" id="UP000240542">
    <property type="component" value="Unassembled WGS sequence"/>
</dbReference>
<dbReference type="Gene3D" id="3.30.2010.20">
    <property type="match status" value="1"/>
</dbReference>
<evidence type="ECO:0000313" key="1">
    <source>
        <dbReference type="EMBL" id="PSK88750.1"/>
    </source>
</evidence>
<dbReference type="AlphaFoldDB" id="A0A2P8CUV8"/>
<organism evidence="1 2">
    <name type="scientific">Murinocardiopsis flavida</name>
    <dbReference type="NCBI Taxonomy" id="645275"/>
    <lineage>
        <taxon>Bacteria</taxon>
        <taxon>Bacillati</taxon>
        <taxon>Actinomycetota</taxon>
        <taxon>Actinomycetes</taxon>
        <taxon>Streptosporangiales</taxon>
        <taxon>Nocardiopsidaceae</taxon>
        <taxon>Murinocardiopsis</taxon>
    </lineage>
</organism>
<proteinExistence type="predicted"/>
<dbReference type="Pfam" id="PF06262">
    <property type="entry name" value="Zincin_1"/>
    <property type="match status" value="1"/>
</dbReference>
<dbReference type="GO" id="GO:0006508">
    <property type="term" value="P:proteolysis"/>
    <property type="evidence" value="ECO:0007669"/>
    <property type="project" value="UniProtKB-KW"/>
</dbReference>
<keyword evidence="1" id="KW-0645">Protease</keyword>
<dbReference type="SUPFAM" id="SSF55486">
    <property type="entry name" value="Metalloproteases ('zincins'), catalytic domain"/>
    <property type="match status" value="1"/>
</dbReference>
<name>A0A2P8CUV8_9ACTN</name>
<sequence>MVELSRRRFEELVSDALDSIPDELTSLIDNVVITVWDESPSDPGLLGLYDGIPLTERGDGYAGVLPDQVFIFQRPICAMCATEDEVVEEVRITVVHEIAHYFGIDDDRLHELGWG</sequence>
<reference evidence="1 2" key="1">
    <citation type="submission" date="2018-03" db="EMBL/GenBank/DDBJ databases">
        <title>Genomic Encyclopedia of Archaeal and Bacterial Type Strains, Phase II (KMG-II): from individual species to whole genera.</title>
        <authorList>
            <person name="Goeker M."/>
        </authorList>
    </citation>
    <scope>NUCLEOTIDE SEQUENCE [LARGE SCALE GENOMIC DNA]</scope>
    <source>
        <strain evidence="1 2">DSM 45312</strain>
    </source>
</reference>
<gene>
    <name evidence="1" type="ORF">CLV63_12936</name>
</gene>
<keyword evidence="1" id="KW-0378">Hydrolase</keyword>
<dbReference type="CDD" id="cd12952">
    <property type="entry name" value="MMP_ACEL2062"/>
    <property type="match status" value="1"/>
</dbReference>
<dbReference type="GO" id="GO:0008233">
    <property type="term" value="F:peptidase activity"/>
    <property type="evidence" value="ECO:0007669"/>
    <property type="project" value="UniProtKB-KW"/>
</dbReference>
<evidence type="ECO:0000313" key="2">
    <source>
        <dbReference type="Proteomes" id="UP000240542"/>
    </source>
</evidence>
<dbReference type="RefSeq" id="WP_106586402.1">
    <property type="nucleotide sequence ID" value="NZ_PYGA01000029.1"/>
</dbReference>